<dbReference type="EMBL" id="JAEACU010000012">
    <property type="protein sequence ID" value="KAH7512399.1"/>
    <property type="molecule type" value="Genomic_DNA"/>
</dbReference>
<feature type="domain" description="RRM" evidence="3">
    <location>
        <begin position="262"/>
        <end position="302"/>
    </location>
</feature>
<evidence type="ECO:0000256" key="2">
    <source>
        <dbReference type="SAM" id="MobiDB-lite"/>
    </source>
</evidence>
<comment type="caution">
    <text evidence="4">The sequence shown here is derived from an EMBL/GenBank/DDBJ whole genome shotgun (WGS) entry which is preliminary data.</text>
</comment>
<proteinExistence type="predicted"/>
<keyword evidence="1" id="KW-0694">RNA-binding</keyword>
<evidence type="ECO:0000313" key="5">
    <source>
        <dbReference type="Proteomes" id="UP000813462"/>
    </source>
</evidence>
<dbReference type="Proteomes" id="UP000813462">
    <property type="component" value="Unassembled WGS sequence"/>
</dbReference>
<reference evidence="4" key="1">
    <citation type="journal article" date="2021" name="Front. Plant Sci.">
        <title>Chromosome-Scale Genome Assembly for Chinese Sour Jujube and Insights Into Its Genome Evolution and Domestication Signature.</title>
        <authorList>
            <person name="Shen L.-Y."/>
            <person name="Luo H."/>
            <person name="Wang X.-L."/>
            <person name="Wang X.-M."/>
            <person name="Qiu X.-J."/>
            <person name="Liu H."/>
            <person name="Zhou S.-S."/>
            <person name="Jia K.-H."/>
            <person name="Nie S."/>
            <person name="Bao Y.-T."/>
            <person name="Zhang R.-G."/>
            <person name="Yun Q.-Z."/>
            <person name="Chai Y.-H."/>
            <person name="Lu J.-Y."/>
            <person name="Li Y."/>
            <person name="Zhao S.-W."/>
            <person name="Mao J.-F."/>
            <person name="Jia S.-G."/>
            <person name="Mao Y.-M."/>
        </authorList>
    </citation>
    <scope>NUCLEOTIDE SEQUENCE</scope>
    <source>
        <strain evidence="4">AT0</strain>
        <tissue evidence="4">Leaf</tissue>
    </source>
</reference>
<dbReference type="InterPro" id="IPR012677">
    <property type="entry name" value="Nucleotide-bd_a/b_plait_sf"/>
</dbReference>
<dbReference type="GO" id="GO:0005730">
    <property type="term" value="C:nucleolus"/>
    <property type="evidence" value="ECO:0007669"/>
    <property type="project" value="TreeGrafter"/>
</dbReference>
<dbReference type="PANTHER" id="PTHR23236">
    <property type="entry name" value="EUKARYOTIC TRANSLATION INITIATION FACTOR 4B/4H"/>
    <property type="match status" value="1"/>
</dbReference>
<dbReference type="InterPro" id="IPR035979">
    <property type="entry name" value="RBD_domain_sf"/>
</dbReference>
<dbReference type="GO" id="GO:0003723">
    <property type="term" value="F:RNA binding"/>
    <property type="evidence" value="ECO:0007669"/>
    <property type="project" value="UniProtKB-KW"/>
</dbReference>
<name>A0A978UCA6_ZIZJJ</name>
<dbReference type="Gene3D" id="3.30.70.330">
    <property type="match status" value="1"/>
</dbReference>
<feature type="compositionally biased region" description="Low complexity" evidence="2">
    <location>
        <begin position="11"/>
        <end position="23"/>
    </location>
</feature>
<sequence length="320" mass="35457">MSKSSKKPATKVDAPPAVAPPSKSVKKGFVQSRNVREKKKEESSSEEFDESEYKEEKNSDAKAMVPTEKNPDPFDYSDSGCSSTSDMDSFDIRSDYSCETYPDDVESSEDEPVIIDNAEAENSYLLLLKPLLRRQCLKILFKNAGEVVEVHLLTNEVEVFRGFGHVKFAADSSCKEGKDLLGCAKPAAKSVVPTAMVPTEKNPYPFDYSDSGCSTSDVDYFDLHFWGETDTDGFDSSDDESESEISLAREKIRKHEILLLIVRFSTNKKGAFRVFAHVEFATAEAAKKALNLNGKDLLGRAVRLDIACESWGHITARSGK</sequence>
<dbReference type="Pfam" id="PF00076">
    <property type="entry name" value="RRM_1"/>
    <property type="match status" value="1"/>
</dbReference>
<evidence type="ECO:0000259" key="3">
    <source>
        <dbReference type="Pfam" id="PF00076"/>
    </source>
</evidence>
<feature type="compositionally biased region" description="Basic and acidic residues" evidence="2">
    <location>
        <begin position="34"/>
        <end position="43"/>
    </location>
</feature>
<feature type="compositionally biased region" description="Acidic residues" evidence="2">
    <location>
        <begin position="44"/>
        <end position="53"/>
    </location>
</feature>
<feature type="region of interest" description="Disordered" evidence="2">
    <location>
        <begin position="1"/>
        <end position="83"/>
    </location>
</feature>
<evidence type="ECO:0000256" key="1">
    <source>
        <dbReference type="ARBA" id="ARBA00022884"/>
    </source>
</evidence>
<dbReference type="InterPro" id="IPR000504">
    <property type="entry name" value="RRM_dom"/>
</dbReference>
<organism evidence="4 5">
    <name type="scientific">Ziziphus jujuba var. spinosa</name>
    <dbReference type="NCBI Taxonomy" id="714518"/>
    <lineage>
        <taxon>Eukaryota</taxon>
        <taxon>Viridiplantae</taxon>
        <taxon>Streptophyta</taxon>
        <taxon>Embryophyta</taxon>
        <taxon>Tracheophyta</taxon>
        <taxon>Spermatophyta</taxon>
        <taxon>Magnoliopsida</taxon>
        <taxon>eudicotyledons</taxon>
        <taxon>Gunneridae</taxon>
        <taxon>Pentapetalae</taxon>
        <taxon>rosids</taxon>
        <taxon>fabids</taxon>
        <taxon>Rosales</taxon>
        <taxon>Rhamnaceae</taxon>
        <taxon>Paliureae</taxon>
        <taxon>Ziziphus</taxon>
    </lineage>
</organism>
<protein>
    <recommendedName>
        <fullName evidence="3">RRM domain-containing protein</fullName>
    </recommendedName>
</protein>
<evidence type="ECO:0000313" key="4">
    <source>
        <dbReference type="EMBL" id="KAH7512399.1"/>
    </source>
</evidence>
<gene>
    <name evidence="4" type="ORF">FEM48_Zijuj12G0086800</name>
</gene>
<dbReference type="PANTHER" id="PTHR23236:SF11">
    <property type="entry name" value="EUKARYOTIC TRANSLATION INITIATION FACTOR 4H"/>
    <property type="match status" value="1"/>
</dbReference>
<dbReference type="AlphaFoldDB" id="A0A978UCA6"/>
<dbReference type="SUPFAM" id="SSF54928">
    <property type="entry name" value="RNA-binding domain, RBD"/>
    <property type="match status" value="2"/>
</dbReference>
<accession>A0A978UCA6</accession>